<organism evidence="1 2">
    <name type="scientific">Araneus ventricosus</name>
    <name type="common">Orbweaver spider</name>
    <name type="synonym">Epeira ventricosa</name>
    <dbReference type="NCBI Taxonomy" id="182803"/>
    <lineage>
        <taxon>Eukaryota</taxon>
        <taxon>Metazoa</taxon>
        <taxon>Ecdysozoa</taxon>
        <taxon>Arthropoda</taxon>
        <taxon>Chelicerata</taxon>
        <taxon>Arachnida</taxon>
        <taxon>Araneae</taxon>
        <taxon>Araneomorphae</taxon>
        <taxon>Entelegynae</taxon>
        <taxon>Araneoidea</taxon>
        <taxon>Araneidae</taxon>
        <taxon>Araneus</taxon>
    </lineage>
</organism>
<comment type="caution">
    <text evidence="1">The sequence shown here is derived from an EMBL/GenBank/DDBJ whole genome shotgun (WGS) entry which is preliminary data.</text>
</comment>
<dbReference type="Proteomes" id="UP000499080">
    <property type="component" value="Unassembled WGS sequence"/>
</dbReference>
<evidence type="ECO:0000313" key="2">
    <source>
        <dbReference type="Proteomes" id="UP000499080"/>
    </source>
</evidence>
<name>A0A4Y2HGG9_ARAVE</name>
<gene>
    <name evidence="1" type="ORF">AVEN_222137_1</name>
</gene>
<proteinExistence type="predicted"/>
<accession>A0A4Y2HGG9</accession>
<reference evidence="1 2" key="1">
    <citation type="journal article" date="2019" name="Sci. Rep.">
        <title>Orb-weaving spider Araneus ventricosus genome elucidates the spidroin gene catalogue.</title>
        <authorList>
            <person name="Kono N."/>
            <person name="Nakamura H."/>
            <person name="Ohtoshi R."/>
            <person name="Moran D.A.P."/>
            <person name="Shinohara A."/>
            <person name="Yoshida Y."/>
            <person name="Fujiwara M."/>
            <person name="Mori M."/>
            <person name="Tomita M."/>
            <person name="Arakawa K."/>
        </authorList>
    </citation>
    <scope>NUCLEOTIDE SEQUENCE [LARGE SCALE GENOMIC DNA]</scope>
</reference>
<evidence type="ECO:0000313" key="1">
    <source>
        <dbReference type="EMBL" id="GBM64454.1"/>
    </source>
</evidence>
<feature type="non-terminal residue" evidence="1">
    <location>
        <position position="89"/>
    </location>
</feature>
<dbReference type="EMBL" id="BGPR01102877">
    <property type="protein sequence ID" value="GBM64454.1"/>
    <property type="molecule type" value="Genomic_DNA"/>
</dbReference>
<keyword evidence="2" id="KW-1185">Reference proteome</keyword>
<dbReference type="AlphaFoldDB" id="A0A4Y2HGG9"/>
<protein>
    <submittedName>
        <fullName evidence="1">Uncharacterized protein</fullName>
    </submittedName>
</protein>
<sequence>MSSSEDFDAWKFQLVQDVYWSQGNAISRDLTQGNPAGYKIYLVGKEMLHLDDFDAGKSSWYKMYTGRKEMLHLDDFDAGKSSWYKMYTT</sequence>